<organism evidence="12 13">
    <name type="scientific">Brassica napus</name>
    <name type="common">Rape</name>
    <dbReference type="NCBI Taxonomy" id="3708"/>
    <lineage>
        <taxon>Eukaryota</taxon>
        <taxon>Viridiplantae</taxon>
        <taxon>Streptophyta</taxon>
        <taxon>Embryophyta</taxon>
        <taxon>Tracheophyta</taxon>
        <taxon>Spermatophyta</taxon>
        <taxon>Magnoliopsida</taxon>
        <taxon>eudicotyledons</taxon>
        <taxon>Gunneridae</taxon>
        <taxon>Pentapetalae</taxon>
        <taxon>rosids</taxon>
        <taxon>malvids</taxon>
        <taxon>Brassicales</taxon>
        <taxon>Brassicaceae</taxon>
        <taxon>Brassiceae</taxon>
        <taxon>Brassica</taxon>
    </lineage>
</organism>
<keyword evidence="5" id="KW-0677">Repeat</keyword>
<name>A0ABQ8B3L7_BRANA</name>
<dbReference type="EMBL" id="JAGKQM010000012">
    <property type="protein sequence ID" value="KAH0899328.1"/>
    <property type="molecule type" value="Genomic_DNA"/>
</dbReference>
<evidence type="ECO:0000256" key="5">
    <source>
        <dbReference type="ARBA" id="ARBA00022737"/>
    </source>
</evidence>
<keyword evidence="7" id="KW-0931">ER-Golgi transport</keyword>
<gene>
    <name evidence="12" type="ORF">HID58_048896</name>
</gene>
<dbReference type="Proteomes" id="UP000824890">
    <property type="component" value="Unassembled WGS sequence"/>
</dbReference>
<evidence type="ECO:0008006" key="14">
    <source>
        <dbReference type="Google" id="ProtNLM"/>
    </source>
</evidence>
<keyword evidence="4" id="KW-0812">Transmembrane</keyword>
<sequence length="398" mass="43240">MANQTPESNQPSNTQTYGFPIYAADWIPEETVRSKIDKDQDNSEDVGGESSSSTSRSCIVLAGGGGEGRSGIKNVIVICRVDLDTKSLAEQPLGRIVLGTDLPYRMAVHPRGGGLVCALPNSCKRFDWESIISPREGDQGGEEGEEVINELKDVGQQLALAFNQEGSVLAAGGEDGTLRIFEWPCMKTLLDESKAHASVKNLTFSESGKFLVSLGGPLCRVWDVNASAAIASLSKEKDEMFAYCRFSVDNAGNEVLYIAANTERGGSIITWDTTTWKRRRSKLMKNYSISAFNVSADGKLLALGNMEGDVLIIDSTKMKTHQLVKKAHLGLVTALTFSPDSRCLVSVSFDSRAKLTVIEKTPEKRKGSKLAGDVVVVRVAIRGFLLFLDGKGDHRQRK</sequence>
<protein>
    <recommendedName>
        <fullName evidence="14">SEC12-like protein 2</fullName>
    </recommendedName>
</protein>
<keyword evidence="8" id="KW-0653">Protein transport</keyword>
<comment type="subcellular location">
    <subcellularLocation>
        <location evidence="1">Endoplasmic reticulum membrane</location>
        <topology evidence="1">Single-pass membrane protein</topology>
    </subcellularLocation>
</comment>
<evidence type="ECO:0000256" key="11">
    <source>
        <dbReference type="SAM" id="MobiDB-lite"/>
    </source>
</evidence>
<feature type="region of interest" description="Disordered" evidence="11">
    <location>
        <begin position="32"/>
        <end position="56"/>
    </location>
</feature>
<evidence type="ECO:0000256" key="10">
    <source>
        <dbReference type="ARBA" id="ARBA00023136"/>
    </source>
</evidence>
<evidence type="ECO:0000256" key="1">
    <source>
        <dbReference type="ARBA" id="ARBA00004389"/>
    </source>
</evidence>
<keyword evidence="9" id="KW-1133">Transmembrane helix</keyword>
<evidence type="ECO:0000256" key="3">
    <source>
        <dbReference type="ARBA" id="ARBA00022574"/>
    </source>
</evidence>
<dbReference type="Gene3D" id="2.130.10.10">
    <property type="entry name" value="YVTN repeat-like/Quinoprotein amine dehydrogenase"/>
    <property type="match status" value="1"/>
</dbReference>
<keyword evidence="6" id="KW-0256">Endoplasmic reticulum</keyword>
<evidence type="ECO:0000313" key="12">
    <source>
        <dbReference type="EMBL" id="KAH0899328.1"/>
    </source>
</evidence>
<evidence type="ECO:0000256" key="8">
    <source>
        <dbReference type="ARBA" id="ARBA00022927"/>
    </source>
</evidence>
<evidence type="ECO:0000256" key="2">
    <source>
        <dbReference type="ARBA" id="ARBA00022448"/>
    </source>
</evidence>
<dbReference type="Pfam" id="PF00400">
    <property type="entry name" value="WD40"/>
    <property type="match status" value="2"/>
</dbReference>
<dbReference type="InterPro" id="IPR001680">
    <property type="entry name" value="WD40_rpt"/>
</dbReference>
<keyword evidence="10" id="KW-0472">Membrane</keyword>
<reference evidence="12 13" key="1">
    <citation type="submission" date="2021-05" db="EMBL/GenBank/DDBJ databases">
        <title>Genome Assembly of Synthetic Allotetraploid Brassica napus Reveals Homoeologous Exchanges between Subgenomes.</title>
        <authorList>
            <person name="Davis J.T."/>
        </authorList>
    </citation>
    <scope>NUCLEOTIDE SEQUENCE [LARGE SCALE GENOMIC DNA]</scope>
    <source>
        <strain evidence="13">cv. Da-Ae</strain>
        <tissue evidence="12">Seedling</tissue>
    </source>
</reference>
<feature type="compositionally biased region" description="Basic and acidic residues" evidence="11">
    <location>
        <begin position="32"/>
        <end position="41"/>
    </location>
</feature>
<evidence type="ECO:0000256" key="4">
    <source>
        <dbReference type="ARBA" id="ARBA00022692"/>
    </source>
</evidence>
<keyword evidence="2" id="KW-0813">Transport</keyword>
<evidence type="ECO:0000256" key="7">
    <source>
        <dbReference type="ARBA" id="ARBA00022892"/>
    </source>
</evidence>
<dbReference type="InterPro" id="IPR011047">
    <property type="entry name" value="Quinoprotein_ADH-like_sf"/>
</dbReference>
<dbReference type="PANTHER" id="PTHR23284">
    <property type="entry name" value="PROLACTIN REGULATORY ELEMENT BINDING PROTEIN"/>
    <property type="match status" value="1"/>
</dbReference>
<evidence type="ECO:0000256" key="6">
    <source>
        <dbReference type="ARBA" id="ARBA00022824"/>
    </source>
</evidence>
<accession>A0ABQ8B3L7</accession>
<evidence type="ECO:0000256" key="9">
    <source>
        <dbReference type="ARBA" id="ARBA00022989"/>
    </source>
</evidence>
<dbReference type="InterPro" id="IPR015943">
    <property type="entry name" value="WD40/YVTN_repeat-like_dom_sf"/>
</dbReference>
<comment type="caution">
    <text evidence="12">The sequence shown here is derived from an EMBL/GenBank/DDBJ whole genome shotgun (WGS) entry which is preliminary data.</text>
</comment>
<dbReference type="SMART" id="SM00320">
    <property type="entry name" value="WD40"/>
    <property type="match status" value="4"/>
</dbReference>
<dbReference type="SUPFAM" id="SSF50998">
    <property type="entry name" value="Quinoprotein alcohol dehydrogenase-like"/>
    <property type="match status" value="1"/>
</dbReference>
<proteinExistence type="predicted"/>
<dbReference type="PANTHER" id="PTHR23284:SF0">
    <property type="entry name" value="PROLACTIN REGULATORY ELEMENT-BINDING PROTEIN"/>
    <property type="match status" value="1"/>
</dbReference>
<dbReference type="InterPro" id="IPR045260">
    <property type="entry name" value="Sec12-like"/>
</dbReference>
<keyword evidence="13" id="KW-1185">Reference proteome</keyword>
<evidence type="ECO:0000313" key="13">
    <source>
        <dbReference type="Proteomes" id="UP000824890"/>
    </source>
</evidence>
<keyword evidence="3" id="KW-0853">WD repeat</keyword>